<accession>A0A0G4JEI5</accession>
<dbReference type="GeneID" id="47012219"/>
<protein>
    <submittedName>
        <fullName evidence="1">Uncharacterized protein</fullName>
    </submittedName>
</protein>
<dbReference type="RefSeq" id="WP_048628392.1">
    <property type="nucleotide sequence ID" value="NZ_CABPSX010000001.1"/>
</dbReference>
<proteinExistence type="predicted"/>
<reference evidence="1 2" key="1">
    <citation type="submission" date="2019-08" db="EMBL/GenBank/DDBJ databases">
        <authorList>
            <person name="Peeters C."/>
        </authorList>
    </citation>
    <scope>NUCLEOTIDE SEQUENCE [LARGE SCALE GENOMIC DNA]</scope>
    <source>
        <strain evidence="1 2">LMG 18089</strain>
    </source>
</reference>
<dbReference type="OrthoDB" id="8945223at2"/>
<sequence>MRPINNASFAPTTNPGQSYLAIAAQGRLSDSITEAEAGIAALLAMQNATIARLDRLAALQDARPLNRATSADNAQSRLCRESMKSDMTRCQSCGNLETITTRL</sequence>
<evidence type="ECO:0000313" key="2">
    <source>
        <dbReference type="Proteomes" id="UP000364291"/>
    </source>
</evidence>
<name>A0A0G4JEI5_9BURK</name>
<organism evidence="1 2">
    <name type="scientific">Pandoraea apista</name>
    <dbReference type="NCBI Taxonomy" id="93218"/>
    <lineage>
        <taxon>Bacteria</taxon>
        <taxon>Pseudomonadati</taxon>
        <taxon>Pseudomonadota</taxon>
        <taxon>Betaproteobacteria</taxon>
        <taxon>Burkholderiales</taxon>
        <taxon>Burkholderiaceae</taxon>
        <taxon>Pandoraea</taxon>
    </lineage>
</organism>
<dbReference type="AlphaFoldDB" id="A0A0G4JEI5"/>
<gene>
    <name evidence="1" type="ORF">PAP18089_00235</name>
</gene>
<evidence type="ECO:0000313" key="1">
    <source>
        <dbReference type="EMBL" id="VVG69282.1"/>
    </source>
</evidence>
<dbReference type="EMBL" id="CABPSX010000001">
    <property type="protein sequence ID" value="VVG69282.1"/>
    <property type="molecule type" value="Genomic_DNA"/>
</dbReference>
<dbReference type="Proteomes" id="UP000364291">
    <property type="component" value="Unassembled WGS sequence"/>
</dbReference>